<keyword evidence="6" id="KW-1185">Reference proteome</keyword>
<dbReference type="AlphaFoldDB" id="A0A6A6PUN2"/>
<dbReference type="Gene3D" id="1.10.167.10">
    <property type="entry name" value="Regulator of G-protein Signalling 4, domain 2"/>
    <property type="match status" value="1"/>
</dbReference>
<dbReference type="NCBIfam" id="TIGR00229">
    <property type="entry name" value="sensory_box"/>
    <property type="match status" value="1"/>
</dbReference>
<dbReference type="InterPro" id="IPR036305">
    <property type="entry name" value="RGS_sf"/>
</dbReference>
<protein>
    <recommendedName>
        <fullName evidence="4">PAC domain-containing protein</fullName>
    </recommendedName>
</protein>
<dbReference type="Proteomes" id="UP000799767">
    <property type="component" value="Unassembled WGS sequence"/>
</dbReference>
<dbReference type="InterPro" id="IPR035965">
    <property type="entry name" value="PAS-like_dom_sf"/>
</dbReference>
<dbReference type="Gene3D" id="3.30.450.20">
    <property type="entry name" value="PAS domain"/>
    <property type="match status" value="1"/>
</dbReference>
<organism evidence="5 6">
    <name type="scientific">Neohortaea acidophila</name>
    <dbReference type="NCBI Taxonomy" id="245834"/>
    <lineage>
        <taxon>Eukaryota</taxon>
        <taxon>Fungi</taxon>
        <taxon>Dikarya</taxon>
        <taxon>Ascomycota</taxon>
        <taxon>Pezizomycotina</taxon>
        <taxon>Dothideomycetes</taxon>
        <taxon>Dothideomycetidae</taxon>
        <taxon>Mycosphaerellales</taxon>
        <taxon>Teratosphaeriaceae</taxon>
        <taxon>Neohortaea</taxon>
    </lineage>
</organism>
<evidence type="ECO:0000259" key="4">
    <source>
        <dbReference type="PROSITE" id="PS50113"/>
    </source>
</evidence>
<dbReference type="InterPro" id="IPR000700">
    <property type="entry name" value="PAS-assoc_C"/>
</dbReference>
<evidence type="ECO:0000313" key="5">
    <source>
        <dbReference type="EMBL" id="KAF2483818.1"/>
    </source>
</evidence>
<dbReference type="SUPFAM" id="SSF55785">
    <property type="entry name" value="PYP-like sensor domain (PAS domain)"/>
    <property type="match status" value="1"/>
</dbReference>
<evidence type="ECO:0000256" key="1">
    <source>
        <dbReference type="ARBA" id="ARBA00022630"/>
    </source>
</evidence>
<dbReference type="EMBL" id="MU001634">
    <property type="protein sequence ID" value="KAF2483818.1"/>
    <property type="molecule type" value="Genomic_DNA"/>
</dbReference>
<dbReference type="InterPro" id="IPR016137">
    <property type="entry name" value="RGS"/>
</dbReference>
<reference evidence="5" key="1">
    <citation type="journal article" date="2020" name="Stud. Mycol.">
        <title>101 Dothideomycetes genomes: a test case for predicting lifestyles and emergence of pathogens.</title>
        <authorList>
            <person name="Haridas S."/>
            <person name="Albert R."/>
            <person name="Binder M."/>
            <person name="Bloem J."/>
            <person name="Labutti K."/>
            <person name="Salamov A."/>
            <person name="Andreopoulos B."/>
            <person name="Baker S."/>
            <person name="Barry K."/>
            <person name="Bills G."/>
            <person name="Bluhm B."/>
            <person name="Cannon C."/>
            <person name="Castanera R."/>
            <person name="Culley D."/>
            <person name="Daum C."/>
            <person name="Ezra D."/>
            <person name="Gonzalez J."/>
            <person name="Henrissat B."/>
            <person name="Kuo A."/>
            <person name="Liang C."/>
            <person name="Lipzen A."/>
            <person name="Lutzoni F."/>
            <person name="Magnuson J."/>
            <person name="Mondo S."/>
            <person name="Nolan M."/>
            <person name="Ohm R."/>
            <person name="Pangilinan J."/>
            <person name="Park H.-J."/>
            <person name="Ramirez L."/>
            <person name="Alfaro M."/>
            <person name="Sun H."/>
            <person name="Tritt A."/>
            <person name="Yoshinaga Y."/>
            <person name="Zwiers L.-H."/>
            <person name="Turgeon B."/>
            <person name="Goodwin S."/>
            <person name="Spatafora J."/>
            <person name="Crous P."/>
            <person name="Grigoriev I."/>
        </authorList>
    </citation>
    <scope>NUCLEOTIDE SEQUENCE</scope>
    <source>
        <strain evidence="5">CBS 113389</strain>
    </source>
</reference>
<dbReference type="InterPro" id="IPR044926">
    <property type="entry name" value="RGS_subdomain_2"/>
</dbReference>
<dbReference type="OrthoDB" id="447251at2759"/>
<dbReference type="Pfam" id="PF13426">
    <property type="entry name" value="PAS_9"/>
    <property type="match status" value="1"/>
</dbReference>
<dbReference type="CDD" id="cd00130">
    <property type="entry name" value="PAS"/>
    <property type="match status" value="1"/>
</dbReference>
<evidence type="ECO:0000313" key="6">
    <source>
        <dbReference type="Proteomes" id="UP000799767"/>
    </source>
</evidence>
<gene>
    <name evidence="5" type="ORF">BDY17DRAFT_294483</name>
</gene>
<dbReference type="PROSITE" id="PS50113">
    <property type="entry name" value="PAC"/>
    <property type="match status" value="1"/>
</dbReference>
<keyword evidence="1" id="KW-0285">Flavoprotein</keyword>
<dbReference type="GeneID" id="54474145"/>
<accession>A0A6A6PUN2</accession>
<dbReference type="PANTHER" id="PTHR47429">
    <property type="entry name" value="PROTEIN TWIN LOV 1"/>
    <property type="match status" value="1"/>
</dbReference>
<dbReference type="PANTHER" id="PTHR47429:SF2">
    <property type="entry name" value="PROTEIN TWIN LOV 1"/>
    <property type="match status" value="1"/>
</dbReference>
<dbReference type="SMART" id="SM00315">
    <property type="entry name" value="RGS"/>
    <property type="match status" value="1"/>
</dbReference>
<evidence type="ECO:0000256" key="2">
    <source>
        <dbReference type="ARBA" id="ARBA00022643"/>
    </source>
</evidence>
<dbReference type="SUPFAM" id="SSF48097">
    <property type="entry name" value="Regulator of G-protein signaling, RGS"/>
    <property type="match status" value="1"/>
</dbReference>
<evidence type="ECO:0000256" key="3">
    <source>
        <dbReference type="ARBA" id="ARBA00022991"/>
    </source>
</evidence>
<dbReference type="Pfam" id="PF00615">
    <property type="entry name" value="RGS"/>
    <property type="match status" value="1"/>
</dbReference>
<feature type="domain" description="PAC" evidence="4">
    <location>
        <begin position="252"/>
        <end position="305"/>
    </location>
</feature>
<name>A0A6A6PUN2_9PEZI</name>
<dbReference type="RefSeq" id="XP_033590388.1">
    <property type="nucleotide sequence ID" value="XM_033733143.1"/>
</dbReference>
<proteinExistence type="predicted"/>
<dbReference type="GO" id="GO:0005634">
    <property type="term" value="C:nucleus"/>
    <property type="evidence" value="ECO:0007669"/>
    <property type="project" value="TreeGrafter"/>
</dbReference>
<keyword evidence="2" id="KW-0288">FMN</keyword>
<dbReference type="InterPro" id="IPR000014">
    <property type="entry name" value="PAS"/>
</dbReference>
<sequence>MAYAVLEDGDAYTVHNVTSIRPLGDPIPSLDGHEKAAHSEPDPLPSMPEFFSHSVFRTALYNPIISHQLLKFCQARLCGENIEFLARVHLYRQMLQHVSTAIAGIHADFFSPDSLTQINVPESVVVRVKSDIKSSMANAMPKLEGIFNSAQTDIEQLVYGIYPSFVRSQMSLSATKALGGDRSRYGGLGDCFILTDPSKADNPIVFASDGFVRVTGYARMEIIPRNCRFLQSLETDMSVVRRIREGIDKHEEVVELLLNQRKDGEPFWNLLYITPLFDANGRLVHCLGAQINCSTTVHSTSDVLRILAQSEDRRPDLAPSGELRSKASGGRRLFRTTSRTMTPSRQPPGMEDELLNQLTGMPLQKQFRTFYSAYSNFIVVHYTTLLITSVSSGMAEIIFPAKSKMANHPSAAGTDIFQFLGSHAPGWLSSDFQSSVKAALKGGTAISVPMTLYSRPDMALSKFVCHWTPLKDEKGAVAWVVLTLGQDQRG</sequence>
<keyword evidence="3" id="KW-0157">Chromophore</keyword>